<keyword evidence="4" id="KW-0808">Transferase</keyword>
<feature type="transmembrane region" description="Helical" evidence="9">
    <location>
        <begin position="114"/>
        <end position="131"/>
    </location>
</feature>
<keyword evidence="13" id="KW-1185">Reference proteome</keyword>
<dbReference type="EMBL" id="WUQX01000001">
    <property type="protein sequence ID" value="MXP75544.1"/>
    <property type="molecule type" value="Genomic_DNA"/>
</dbReference>
<feature type="domain" description="Signal transduction histidine kinase subgroup 3 dimerisation and phosphoacceptor" evidence="11">
    <location>
        <begin position="199"/>
        <end position="262"/>
    </location>
</feature>
<keyword evidence="5" id="KW-0547">Nucleotide-binding</keyword>
<evidence type="ECO:0000256" key="1">
    <source>
        <dbReference type="ARBA" id="ARBA00000085"/>
    </source>
</evidence>
<feature type="domain" description="Histidine kinase/HSP90-like ATPase" evidence="10">
    <location>
        <begin position="303"/>
        <end position="394"/>
    </location>
</feature>
<dbReference type="InterPro" id="IPR050482">
    <property type="entry name" value="Sensor_HK_TwoCompSys"/>
</dbReference>
<protein>
    <recommendedName>
        <fullName evidence="2">histidine kinase</fullName>
        <ecNumber evidence="2">2.7.13.3</ecNumber>
    </recommendedName>
</protein>
<dbReference type="InterPro" id="IPR036890">
    <property type="entry name" value="HATPase_C_sf"/>
</dbReference>
<evidence type="ECO:0000256" key="8">
    <source>
        <dbReference type="ARBA" id="ARBA00023012"/>
    </source>
</evidence>
<accession>A0A7X3MFM8</accession>
<keyword evidence="7" id="KW-0067">ATP-binding</keyword>
<evidence type="ECO:0000256" key="9">
    <source>
        <dbReference type="SAM" id="Phobius"/>
    </source>
</evidence>
<evidence type="ECO:0000259" key="10">
    <source>
        <dbReference type="Pfam" id="PF02518"/>
    </source>
</evidence>
<gene>
    <name evidence="12" type="ORF">GN277_09150</name>
</gene>
<comment type="catalytic activity">
    <reaction evidence="1">
        <text>ATP + protein L-histidine = ADP + protein N-phospho-L-histidine.</text>
        <dbReference type="EC" id="2.7.13.3"/>
    </reaction>
</comment>
<dbReference type="EC" id="2.7.13.3" evidence="2"/>
<dbReference type="GO" id="GO:0046983">
    <property type="term" value="F:protein dimerization activity"/>
    <property type="evidence" value="ECO:0007669"/>
    <property type="project" value="InterPro"/>
</dbReference>
<evidence type="ECO:0000313" key="13">
    <source>
        <dbReference type="Proteomes" id="UP000460412"/>
    </source>
</evidence>
<keyword evidence="9" id="KW-0472">Membrane</keyword>
<comment type="caution">
    <text evidence="12">The sequence shown here is derived from an EMBL/GenBank/DDBJ whole genome shotgun (WGS) entry which is preliminary data.</text>
</comment>
<dbReference type="CDD" id="cd16917">
    <property type="entry name" value="HATPase_UhpB-NarQ-NarX-like"/>
    <property type="match status" value="1"/>
</dbReference>
<dbReference type="Pfam" id="PF07730">
    <property type="entry name" value="HisKA_3"/>
    <property type="match status" value="1"/>
</dbReference>
<proteinExistence type="predicted"/>
<name>A0A7X3MFM8_9FIRM</name>
<dbReference type="InterPro" id="IPR003594">
    <property type="entry name" value="HATPase_dom"/>
</dbReference>
<evidence type="ECO:0000256" key="5">
    <source>
        <dbReference type="ARBA" id="ARBA00022741"/>
    </source>
</evidence>
<dbReference type="GO" id="GO:0000155">
    <property type="term" value="F:phosphorelay sensor kinase activity"/>
    <property type="evidence" value="ECO:0007669"/>
    <property type="project" value="InterPro"/>
</dbReference>
<evidence type="ECO:0000259" key="11">
    <source>
        <dbReference type="Pfam" id="PF07730"/>
    </source>
</evidence>
<dbReference type="PANTHER" id="PTHR24421:SF10">
    <property type="entry name" value="NITRATE_NITRITE SENSOR PROTEIN NARQ"/>
    <property type="match status" value="1"/>
</dbReference>
<evidence type="ECO:0000256" key="2">
    <source>
        <dbReference type="ARBA" id="ARBA00012438"/>
    </source>
</evidence>
<dbReference type="GO" id="GO:0005524">
    <property type="term" value="F:ATP binding"/>
    <property type="evidence" value="ECO:0007669"/>
    <property type="project" value="UniProtKB-KW"/>
</dbReference>
<evidence type="ECO:0000313" key="12">
    <source>
        <dbReference type="EMBL" id="MXP75544.1"/>
    </source>
</evidence>
<dbReference type="SUPFAM" id="SSF55874">
    <property type="entry name" value="ATPase domain of HSP90 chaperone/DNA topoisomerase II/histidine kinase"/>
    <property type="match status" value="1"/>
</dbReference>
<dbReference type="Gene3D" id="3.30.565.10">
    <property type="entry name" value="Histidine kinase-like ATPase, C-terminal domain"/>
    <property type="match status" value="1"/>
</dbReference>
<dbReference type="PANTHER" id="PTHR24421">
    <property type="entry name" value="NITRATE/NITRITE SENSOR PROTEIN NARX-RELATED"/>
    <property type="match status" value="1"/>
</dbReference>
<dbReference type="Pfam" id="PF02518">
    <property type="entry name" value="HATPase_c"/>
    <property type="match status" value="1"/>
</dbReference>
<reference evidence="12 13" key="1">
    <citation type="submission" date="2019-12" db="EMBL/GenBank/DDBJ databases">
        <title>Sporaefaciens musculi gen. nov., sp. nov., a novel bacterium isolated from the caecum of an obese mouse.</title>
        <authorList>
            <person name="Rasmussen T.S."/>
            <person name="Streidl T."/>
            <person name="Hitch T.C.A."/>
            <person name="Wortmann E."/>
            <person name="Deptula P."/>
            <person name="Hansen M."/>
            <person name="Nielsen D.S."/>
            <person name="Clavel T."/>
            <person name="Vogensen F.K."/>
        </authorList>
    </citation>
    <scope>NUCLEOTIDE SEQUENCE [LARGE SCALE GENOMIC DNA]</scope>
    <source>
        <strain evidence="12 13">WCA-9-b2</strain>
    </source>
</reference>
<dbReference type="InterPro" id="IPR011712">
    <property type="entry name" value="Sig_transdc_His_kin_sub3_dim/P"/>
</dbReference>
<keyword evidence="3" id="KW-0597">Phosphoprotein</keyword>
<organism evidence="12 13">
    <name type="scientific">Sporofaciens musculi</name>
    <dbReference type="NCBI Taxonomy" id="2681861"/>
    <lineage>
        <taxon>Bacteria</taxon>
        <taxon>Bacillati</taxon>
        <taxon>Bacillota</taxon>
        <taxon>Clostridia</taxon>
        <taxon>Lachnospirales</taxon>
        <taxon>Lachnospiraceae</taxon>
        <taxon>Sporofaciens</taxon>
    </lineage>
</organism>
<keyword evidence="9" id="KW-1133">Transmembrane helix</keyword>
<sequence length="395" mass="43652">MKRALDLTVLWIYCLVAAVFMPVNVPFVVSALGAVVYACGSCLARSGGIRFGATVVFLSLSLVCPHFLMFSPLVLYTLLDVVQPSAKPSMAEGLKGEAACGAGDGCDILNKRNYVLGVTVCCFAVSFYVASKRSSVCFTAVGCVVAGLLQYQTMEYNLLDEKFRRIRDDSVEKNLLLREKNQSILENQDYEVYTATLRERNRIAREIHDNVGHMLSRSILLVGAMKAVHGEGNLKDMLCQLEDTLNGAMTNVRESVHDLHDEAINLKEALESLVGEFTFCQADLEYNMGYDVPKELRYGFIGIVKEALHNVTKHSDAQWVQVVAREHPGLYQLIIEDNGTGCPAEGEKGYPAKNQEGSQGIGIRNMKERVDGFGGNMEIRTQGGWRIYITVPKKT</sequence>
<keyword evidence="8" id="KW-0902">Two-component regulatory system</keyword>
<evidence type="ECO:0000256" key="6">
    <source>
        <dbReference type="ARBA" id="ARBA00022777"/>
    </source>
</evidence>
<evidence type="ECO:0000256" key="3">
    <source>
        <dbReference type="ARBA" id="ARBA00022553"/>
    </source>
</evidence>
<dbReference type="Proteomes" id="UP000460412">
    <property type="component" value="Unassembled WGS sequence"/>
</dbReference>
<keyword evidence="6 12" id="KW-0418">Kinase</keyword>
<dbReference type="RefSeq" id="WP_159750790.1">
    <property type="nucleotide sequence ID" value="NZ_CASZNZ010000013.1"/>
</dbReference>
<keyword evidence="9" id="KW-0812">Transmembrane</keyword>
<dbReference type="AlphaFoldDB" id="A0A7X3MFM8"/>
<dbReference type="GO" id="GO:0016020">
    <property type="term" value="C:membrane"/>
    <property type="evidence" value="ECO:0007669"/>
    <property type="project" value="InterPro"/>
</dbReference>
<dbReference type="Gene3D" id="1.20.5.1930">
    <property type="match status" value="1"/>
</dbReference>
<evidence type="ECO:0000256" key="7">
    <source>
        <dbReference type="ARBA" id="ARBA00022840"/>
    </source>
</evidence>
<evidence type="ECO:0000256" key="4">
    <source>
        <dbReference type="ARBA" id="ARBA00022679"/>
    </source>
</evidence>
<feature type="transmembrane region" description="Helical" evidence="9">
    <location>
        <begin position="54"/>
        <end position="79"/>
    </location>
</feature>